<reference evidence="2" key="1">
    <citation type="submission" date="2022-11" db="UniProtKB">
        <authorList>
            <consortium name="WormBaseParasite"/>
        </authorList>
    </citation>
    <scope>IDENTIFICATION</scope>
</reference>
<dbReference type="Proteomes" id="UP000887576">
    <property type="component" value="Unplaced"/>
</dbReference>
<dbReference type="WBParaSite" id="JU765_v2.g12137.t1">
    <property type="protein sequence ID" value="JU765_v2.g12137.t1"/>
    <property type="gene ID" value="JU765_v2.g12137"/>
</dbReference>
<evidence type="ECO:0000313" key="2">
    <source>
        <dbReference type="WBParaSite" id="JU765_v2.g12137.t1"/>
    </source>
</evidence>
<proteinExistence type="predicted"/>
<sequence>MASSPGNLTTISQRVLGFLIDADDVLQCEVCLEPFDSEKRPPKLLPCGHNFCENCLFNLCCHQQYCFLDFICCPTCRQQFDSKTAIKAPTNYDLCKMLESVKRGQDLNVTIIHVADKSCNSPSSKVNIAVSSSTPPLRRDSKRKRNQAFINDDSENVLEKRKVENINRCSDCKRKITGNNRCRLSRFCQQCYGNDKILHLSCIECCVNKHNGHHLRPVDELEYEHQRLLNEIRELGPRRQEISSRFDGGLQELETMSNINLDFCSLKRAKQTLMKESDKSFEKAVERLENRFFTPLPPVVISKIRHRQLQNFARLKKMLTLLEKCQQNMQTRLDRHMNLLSKSLPKSVSTNSHRSISTIKADESATYSSLSTVLALATDDNAGYAVIKKNLPLIVDENLTELCKINALKHCVQVLDGIISAIQLPEILLLFQDAYLNCFHSLHFLSKRIAKDQIIERKEIWVYVQRSMTELLKISSQHFPNYNADRVDIVADIAFLCDLFSDVCDTAMITVCVIEAARSRVTIDQTENECEKKRILVQLELIDEHLFECQRVQKLRELRSSTKTKNVGRCSRLRKWLKSSWGTQNISAK</sequence>
<name>A0AC34Q1Q7_9BILA</name>
<organism evidence="1 2">
    <name type="scientific">Panagrolaimus sp. JU765</name>
    <dbReference type="NCBI Taxonomy" id="591449"/>
    <lineage>
        <taxon>Eukaryota</taxon>
        <taxon>Metazoa</taxon>
        <taxon>Ecdysozoa</taxon>
        <taxon>Nematoda</taxon>
        <taxon>Chromadorea</taxon>
        <taxon>Rhabditida</taxon>
        <taxon>Tylenchina</taxon>
        <taxon>Panagrolaimomorpha</taxon>
        <taxon>Panagrolaimoidea</taxon>
        <taxon>Panagrolaimidae</taxon>
        <taxon>Panagrolaimus</taxon>
    </lineage>
</organism>
<accession>A0AC34Q1Q7</accession>
<protein>
    <submittedName>
        <fullName evidence="2">RING-type domain-containing protein</fullName>
    </submittedName>
</protein>
<evidence type="ECO:0000313" key="1">
    <source>
        <dbReference type="Proteomes" id="UP000887576"/>
    </source>
</evidence>